<evidence type="ECO:0000313" key="9">
    <source>
        <dbReference type="EMBL" id="PIK50797.1"/>
    </source>
</evidence>
<keyword evidence="3" id="KW-0813">Transport</keyword>
<keyword evidence="7" id="KW-0732">Signal</keyword>
<feature type="signal peptide" evidence="7">
    <location>
        <begin position="1"/>
        <end position="18"/>
    </location>
</feature>
<comment type="similarity">
    <text evidence="2">Belongs to the ABC transporter superfamily. ABCG family. Eye pigment precursor importer (TC 3.A.1.204) subfamily.</text>
</comment>
<comment type="caution">
    <text evidence="9">The sequence shown here is derived from an EMBL/GenBank/DDBJ whole genome shotgun (WGS) entry which is preliminary data.</text>
</comment>
<reference evidence="9 10" key="1">
    <citation type="journal article" date="2017" name="PLoS Biol.">
        <title>The sea cucumber genome provides insights into morphological evolution and visceral regeneration.</title>
        <authorList>
            <person name="Zhang X."/>
            <person name="Sun L."/>
            <person name="Yuan J."/>
            <person name="Sun Y."/>
            <person name="Gao Y."/>
            <person name="Zhang L."/>
            <person name="Li S."/>
            <person name="Dai H."/>
            <person name="Hamel J.F."/>
            <person name="Liu C."/>
            <person name="Yu Y."/>
            <person name="Liu S."/>
            <person name="Lin W."/>
            <person name="Guo K."/>
            <person name="Jin S."/>
            <person name="Xu P."/>
            <person name="Storey K.B."/>
            <person name="Huan P."/>
            <person name="Zhang T."/>
            <person name="Zhou Y."/>
            <person name="Zhang J."/>
            <person name="Lin C."/>
            <person name="Li X."/>
            <person name="Xing L."/>
            <person name="Huo D."/>
            <person name="Sun M."/>
            <person name="Wang L."/>
            <person name="Mercier A."/>
            <person name="Li F."/>
            <person name="Yang H."/>
            <person name="Xiang J."/>
        </authorList>
    </citation>
    <scope>NUCLEOTIDE SEQUENCE [LARGE SCALE GENOMIC DNA]</scope>
    <source>
        <strain evidence="9">Shaxun</strain>
        <tissue evidence="9">Muscle</tissue>
    </source>
</reference>
<evidence type="ECO:0000256" key="2">
    <source>
        <dbReference type="ARBA" id="ARBA00005814"/>
    </source>
</evidence>
<gene>
    <name evidence="9" type="ORF">BSL78_12327</name>
</gene>
<dbReference type="Gene3D" id="3.40.50.300">
    <property type="entry name" value="P-loop containing nucleotide triphosphate hydrolases"/>
    <property type="match status" value="1"/>
</dbReference>
<feature type="chain" id="PRO_5013587151" evidence="7">
    <location>
        <begin position="19"/>
        <end position="270"/>
    </location>
</feature>
<dbReference type="Pfam" id="PF19055">
    <property type="entry name" value="ABC2_membrane_7"/>
    <property type="match status" value="1"/>
</dbReference>
<dbReference type="Proteomes" id="UP000230750">
    <property type="component" value="Unassembled WGS sequence"/>
</dbReference>
<keyword evidence="6" id="KW-0472">Membrane</keyword>
<evidence type="ECO:0000256" key="3">
    <source>
        <dbReference type="ARBA" id="ARBA00022448"/>
    </source>
</evidence>
<keyword evidence="10" id="KW-1185">Reference proteome</keyword>
<name>A0A2G8KS32_STIJA</name>
<dbReference type="InterPro" id="IPR043926">
    <property type="entry name" value="ABCG_dom"/>
</dbReference>
<dbReference type="PANTHER" id="PTHR48041">
    <property type="entry name" value="ABC TRANSPORTER G FAMILY MEMBER 28"/>
    <property type="match status" value="1"/>
</dbReference>
<dbReference type="GO" id="GO:0008514">
    <property type="term" value="F:organic anion transmembrane transporter activity"/>
    <property type="evidence" value="ECO:0007669"/>
    <property type="project" value="UniProtKB-ARBA"/>
</dbReference>
<dbReference type="GO" id="GO:0015562">
    <property type="term" value="F:efflux transmembrane transporter activity"/>
    <property type="evidence" value="ECO:0007669"/>
    <property type="project" value="UniProtKB-ARBA"/>
</dbReference>
<keyword evidence="4" id="KW-0812">Transmembrane</keyword>
<dbReference type="Pfam" id="PF00005">
    <property type="entry name" value="ABC_tran"/>
    <property type="match status" value="1"/>
</dbReference>
<dbReference type="GO" id="GO:0140359">
    <property type="term" value="F:ABC-type transporter activity"/>
    <property type="evidence" value="ECO:0007669"/>
    <property type="project" value="InterPro"/>
</dbReference>
<dbReference type="PANTHER" id="PTHR48041:SF116">
    <property type="entry name" value="PROTEIN BROWN"/>
    <property type="match status" value="1"/>
</dbReference>
<dbReference type="EMBL" id="MRZV01000404">
    <property type="protein sequence ID" value="PIK50797.1"/>
    <property type="molecule type" value="Genomic_DNA"/>
</dbReference>
<proteinExistence type="inferred from homology"/>
<dbReference type="GO" id="GO:0016887">
    <property type="term" value="F:ATP hydrolysis activity"/>
    <property type="evidence" value="ECO:0007669"/>
    <property type="project" value="InterPro"/>
</dbReference>
<dbReference type="GO" id="GO:0016324">
    <property type="term" value="C:apical plasma membrane"/>
    <property type="evidence" value="ECO:0007669"/>
    <property type="project" value="UniProtKB-ARBA"/>
</dbReference>
<feature type="domain" description="ABC transporter" evidence="8">
    <location>
        <begin position="1"/>
        <end position="209"/>
    </location>
</feature>
<dbReference type="OrthoDB" id="66620at2759"/>
<organism evidence="9 10">
    <name type="scientific">Stichopus japonicus</name>
    <name type="common">Sea cucumber</name>
    <dbReference type="NCBI Taxonomy" id="307972"/>
    <lineage>
        <taxon>Eukaryota</taxon>
        <taxon>Metazoa</taxon>
        <taxon>Echinodermata</taxon>
        <taxon>Eleutherozoa</taxon>
        <taxon>Echinozoa</taxon>
        <taxon>Holothuroidea</taxon>
        <taxon>Aspidochirotacea</taxon>
        <taxon>Aspidochirotida</taxon>
        <taxon>Stichopodidae</taxon>
        <taxon>Apostichopus</taxon>
    </lineage>
</organism>
<keyword evidence="5" id="KW-1133">Transmembrane helix</keyword>
<evidence type="ECO:0000313" key="10">
    <source>
        <dbReference type="Proteomes" id="UP000230750"/>
    </source>
</evidence>
<evidence type="ECO:0000256" key="7">
    <source>
        <dbReference type="SAM" id="SignalP"/>
    </source>
</evidence>
<accession>A0A2G8KS32</accession>
<evidence type="ECO:0000256" key="1">
    <source>
        <dbReference type="ARBA" id="ARBA00004141"/>
    </source>
</evidence>
<dbReference type="GO" id="GO:0005524">
    <property type="term" value="F:ATP binding"/>
    <property type="evidence" value="ECO:0007669"/>
    <property type="project" value="UniProtKB-KW"/>
</dbReference>
<dbReference type="FunFam" id="3.40.50.300:FF:000622">
    <property type="entry name" value="ATP-binding cassette sub-family G member 2"/>
    <property type="match status" value="1"/>
</dbReference>
<evidence type="ECO:0000256" key="4">
    <source>
        <dbReference type="ARBA" id="ARBA00022692"/>
    </source>
</evidence>
<keyword evidence="9" id="KW-0067">ATP-binding</keyword>
<sequence length="270" mass="30076">MKVFPFFIPLILLDVLAARKEPKGLTGQVLIDGKPLPKNFRLISGYVVQDDVIMGTLTVRENLAFSAALRLPEEITNEERKSRVDEVVIELGLTHCADTKVGTEFIRGVSGGERKRTNIGMELVIKPRVLFLDEPTTGLDASTANAVIHLLASLSKRGRTILFSIHQPRFKIFRLFDTMHLLSLGETVYHGPAEEALGYFSSIGYECQPHNNPPDFFLDVINGESTSMNLDGTEYNNSKGNGKIFPVVENVETYCMIPCTHTRAHYTPHS</sequence>
<evidence type="ECO:0000259" key="8">
    <source>
        <dbReference type="PROSITE" id="PS50893"/>
    </source>
</evidence>
<dbReference type="InterPro" id="IPR003439">
    <property type="entry name" value="ABC_transporter-like_ATP-bd"/>
</dbReference>
<evidence type="ECO:0000256" key="5">
    <source>
        <dbReference type="ARBA" id="ARBA00022989"/>
    </source>
</evidence>
<dbReference type="InterPro" id="IPR050352">
    <property type="entry name" value="ABCG_transporters"/>
</dbReference>
<protein>
    <submittedName>
        <fullName evidence="9">Putative ATP-binding cassette sub-family G member 2 isoform X2</fullName>
    </submittedName>
</protein>
<evidence type="ECO:0000256" key="6">
    <source>
        <dbReference type="ARBA" id="ARBA00023136"/>
    </source>
</evidence>
<dbReference type="AlphaFoldDB" id="A0A2G8KS32"/>
<keyword evidence="9" id="KW-0547">Nucleotide-binding</keyword>
<dbReference type="SUPFAM" id="SSF52540">
    <property type="entry name" value="P-loop containing nucleoside triphosphate hydrolases"/>
    <property type="match status" value="1"/>
</dbReference>
<dbReference type="InterPro" id="IPR027417">
    <property type="entry name" value="P-loop_NTPase"/>
</dbReference>
<comment type="subcellular location">
    <subcellularLocation>
        <location evidence="1">Membrane</location>
        <topology evidence="1">Multi-pass membrane protein</topology>
    </subcellularLocation>
</comment>
<dbReference type="PROSITE" id="PS50893">
    <property type="entry name" value="ABC_TRANSPORTER_2"/>
    <property type="match status" value="1"/>
</dbReference>
<dbReference type="STRING" id="307972.A0A2G8KS32"/>